<sequence length="167" mass="17525">MQALPKLSIILLSTVALVSALPRPQSVGAPGRGDQANVAVAARLIFDPSWSGPEGKHGEALLQAQAQAQGQAHVEARDTGKAHEDSLWTRTTKKRGPTAGSGDGDGADWAKRLTAAARVDPMRNSVEERSSRQRIPVGSMPIGTGPPVRAFPWGGNGYGGSWGRRDA</sequence>
<keyword evidence="2" id="KW-0732">Signal</keyword>
<dbReference type="EMBL" id="JAPDMQ010000394">
    <property type="protein sequence ID" value="KAK0525539.1"/>
    <property type="molecule type" value="Genomic_DNA"/>
</dbReference>
<accession>A0AAN6G794</accession>
<evidence type="ECO:0000256" key="1">
    <source>
        <dbReference type="SAM" id="MobiDB-lite"/>
    </source>
</evidence>
<evidence type="ECO:0000256" key="2">
    <source>
        <dbReference type="SAM" id="SignalP"/>
    </source>
</evidence>
<protein>
    <submittedName>
        <fullName evidence="3">Uncharacterized protein</fullName>
    </submittedName>
</protein>
<dbReference type="Proteomes" id="UP001176521">
    <property type="component" value="Unassembled WGS sequence"/>
</dbReference>
<evidence type="ECO:0000313" key="4">
    <source>
        <dbReference type="Proteomes" id="UP001176521"/>
    </source>
</evidence>
<feature type="chain" id="PRO_5042827533" evidence="2">
    <location>
        <begin position="21"/>
        <end position="167"/>
    </location>
</feature>
<proteinExistence type="predicted"/>
<feature type="region of interest" description="Disordered" evidence="1">
    <location>
        <begin position="121"/>
        <end position="167"/>
    </location>
</feature>
<feature type="compositionally biased region" description="Gly residues" evidence="1">
    <location>
        <begin position="154"/>
        <end position="167"/>
    </location>
</feature>
<name>A0AAN6G794_9BASI</name>
<dbReference type="AlphaFoldDB" id="A0AAN6G794"/>
<keyword evidence="4" id="KW-1185">Reference proteome</keyword>
<reference evidence="3" key="1">
    <citation type="journal article" date="2023" name="PhytoFront">
        <title>Draft Genome Resources of Seven Strains of Tilletia horrida, Causal Agent of Kernel Smut of Rice.</title>
        <authorList>
            <person name="Khanal S."/>
            <person name="Antony Babu S."/>
            <person name="Zhou X.G."/>
        </authorList>
    </citation>
    <scope>NUCLEOTIDE SEQUENCE</scope>
    <source>
        <strain evidence="3">TX3</strain>
    </source>
</reference>
<organism evidence="3 4">
    <name type="scientific">Tilletia horrida</name>
    <dbReference type="NCBI Taxonomy" id="155126"/>
    <lineage>
        <taxon>Eukaryota</taxon>
        <taxon>Fungi</taxon>
        <taxon>Dikarya</taxon>
        <taxon>Basidiomycota</taxon>
        <taxon>Ustilaginomycotina</taxon>
        <taxon>Exobasidiomycetes</taxon>
        <taxon>Tilletiales</taxon>
        <taxon>Tilletiaceae</taxon>
        <taxon>Tilletia</taxon>
    </lineage>
</organism>
<feature type="region of interest" description="Disordered" evidence="1">
    <location>
        <begin position="69"/>
        <end position="108"/>
    </location>
</feature>
<comment type="caution">
    <text evidence="3">The sequence shown here is derived from an EMBL/GenBank/DDBJ whole genome shotgun (WGS) entry which is preliminary data.</text>
</comment>
<evidence type="ECO:0000313" key="3">
    <source>
        <dbReference type="EMBL" id="KAK0525539.1"/>
    </source>
</evidence>
<gene>
    <name evidence="3" type="ORF">OC842_005476</name>
</gene>
<feature type="compositionally biased region" description="Basic and acidic residues" evidence="1">
    <location>
        <begin position="74"/>
        <end position="87"/>
    </location>
</feature>
<feature type="signal peptide" evidence="2">
    <location>
        <begin position="1"/>
        <end position="20"/>
    </location>
</feature>